<dbReference type="EMBL" id="CAJNOR010009978">
    <property type="protein sequence ID" value="CAF1650007.1"/>
    <property type="molecule type" value="Genomic_DNA"/>
</dbReference>
<protein>
    <recommendedName>
        <fullName evidence="6">B box-type domain-containing protein</fullName>
    </recommendedName>
</protein>
<name>A0A814MDQ3_ADIRI</name>
<sequence>MTSNKIACSSCKKTTAGYICRGCWESFCFEHLTEHRQKLSQQLDETELDRDQFQQNIQDKKQNLQNDALVKEINEWEQKSIVTIKQTAEECRRAVHSYIDSVEYQFIEFTEELKQIRKHNEFNEIDLNQLKDKLQELNKELMRPSTICLKRVSSSSYIKKISIIPSSDSDPSHSPSNTVQATLEAFNQLSATPLSFLPSAVGQHGRKPLTSVDPVKRRPTEISTAFLNTPGNMLFNTPSASTPTTIKGRRQSMLERQDSAVPSYPAFRLPSPSIHSRSRRML</sequence>
<evidence type="ECO:0000256" key="1">
    <source>
        <dbReference type="SAM" id="Coils"/>
    </source>
</evidence>
<feature type="coiled-coil region" evidence="1">
    <location>
        <begin position="29"/>
        <end position="63"/>
    </location>
</feature>
<gene>
    <name evidence="2" type="ORF">EDS130_LOCUS18799</name>
    <name evidence="3" type="ORF">XAT740_LOCUS54790</name>
</gene>
<reference evidence="2" key="1">
    <citation type="submission" date="2021-02" db="EMBL/GenBank/DDBJ databases">
        <authorList>
            <person name="Nowell W R."/>
        </authorList>
    </citation>
    <scope>NUCLEOTIDE SEQUENCE</scope>
</reference>
<comment type="caution">
    <text evidence="2">The sequence shown here is derived from an EMBL/GenBank/DDBJ whole genome shotgun (WGS) entry which is preliminary data.</text>
</comment>
<keyword evidence="4" id="KW-1185">Reference proteome</keyword>
<keyword evidence="1" id="KW-0175">Coiled coil</keyword>
<dbReference type="Proteomes" id="UP000663828">
    <property type="component" value="Unassembled WGS sequence"/>
</dbReference>
<evidence type="ECO:0000313" key="4">
    <source>
        <dbReference type="Proteomes" id="UP000663828"/>
    </source>
</evidence>
<feature type="coiled-coil region" evidence="1">
    <location>
        <begin position="113"/>
        <end position="140"/>
    </location>
</feature>
<evidence type="ECO:0000313" key="5">
    <source>
        <dbReference type="Proteomes" id="UP000663852"/>
    </source>
</evidence>
<dbReference type="Proteomes" id="UP000663852">
    <property type="component" value="Unassembled WGS sequence"/>
</dbReference>
<dbReference type="EMBL" id="CAJNOJ010000088">
    <property type="protein sequence ID" value="CAF1077948.1"/>
    <property type="molecule type" value="Genomic_DNA"/>
</dbReference>
<evidence type="ECO:0000313" key="3">
    <source>
        <dbReference type="EMBL" id="CAF1650007.1"/>
    </source>
</evidence>
<evidence type="ECO:0000313" key="2">
    <source>
        <dbReference type="EMBL" id="CAF1077948.1"/>
    </source>
</evidence>
<organism evidence="2 5">
    <name type="scientific">Adineta ricciae</name>
    <name type="common">Rotifer</name>
    <dbReference type="NCBI Taxonomy" id="249248"/>
    <lineage>
        <taxon>Eukaryota</taxon>
        <taxon>Metazoa</taxon>
        <taxon>Spiralia</taxon>
        <taxon>Gnathifera</taxon>
        <taxon>Rotifera</taxon>
        <taxon>Eurotatoria</taxon>
        <taxon>Bdelloidea</taxon>
        <taxon>Adinetida</taxon>
        <taxon>Adinetidae</taxon>
        <taxon>Adineta</taxon>
    </lineage>
</organism>
<evidence type="ECO:0008006" key="6">
    <source>
        <dbReference type="Google" id="ProtNLM"/>
    </source>
</evidence>
<dbReference type="AlphaFoldDB" id="A0A814MDQ3"/>
<proteinExistence type="predicted"/>
<accession>A0A814MDQ3</accession>